<reference evidence="3" key="2">
    <citation type="submission" date="2015-01" db="EMBL/GenBank/DDBJ databases">
        <title>Evolutionary Origins and Diversification of the Mycorrhizal Mutualists.</title>
        <authorList>
            <consortium name="DOE Joint Genome Institute"/>
            <consortium name="Mycorrhizal Genomics Consortium"/>
            <person name="Kohler A."/>
            <person name="Kuo A."/>
            <person name="Nagy L.G."/>
            <person name="Floudas D."/>
            <person name="Copeland A."/>
            <person name="Barry K.W."/>
            <person name="Cichocki N."/>
            <person name="Veneault-Fourrey C."/>
            <person name="LaButti K."/>
            <person name="Lindquist E.A."/>
            <person name="Lipzen A."/>
            <person name="Lundell T."/>
            <person name="Morin E."/>
            <person name="Murat C."/>
            <person name="Riley R."/>
            <person name="Ohm R."/>
            <person name="Sun H."/>
            <person name="Tunlid A."/>
            <person name="Henrissat B."/>
            <person name="Grigoriev I.V."/>
            <person name="Hibbett D.S."/>
            <person name="Martin F."/>
        </authorList>
    </citation>
    <scope>NUCLEOTIDE SEQUENCE [LARGE SCALE GENOMIC DNA]</scope>
    <source>
        <strain evidence="3">Zn</strain>
    </source>
</reference>
<feature type="compositionally biased region" description="Basic and acidic residues" evidence="1">
    <location>
        <begin position="115"/>
        <end position="128"/>
    </location>
</feature>
<protein>
    <submittedName>
        <fullName evidence="2">Uncharacterized protein</fullName>
    </submittedName>
</protein>
<accession>A0A0C3CIV3</accession>
<reference evidence="2 3" key="1">
    <citation type="submission" date="2014-04" db="EMBL/GenBank/DDBJ databases">
        <authorList>
            <consortium name="DOE Joint Genome Institute"/>
            <person name="Kuo A."/>
            <person name="Martino E."/>
            <person name="Perotto S."/>
            <person name="Kohler A."/>
            <person name="Nagy L.G."/>
            <person name="Floudas D."/>
            <person name="Copeland A."/>
            <person name="Barry K.W."/>
            <person name="Cichocki N."/>
            <person name="Veneault-Fourrey C."/>
            <person name="LaButti K."/>
            <person name="Lindquist E.A."/>
            <person name="Lipzen A."/>
            <person name="Lundell T."/>
            <person name="Morin E."/>
            <person name="Murat C."/>
            <person name="Sun H."/>
            <person name="Tunlid A."/>
            <person name="Henrissat B."/>
            <person name="Grigoriev I.V."/>
            <person name="Hibbett D.S."/>
            <person name="Martin F."/>
            <person name="Nordberg H.P."/>
            <person name="Cantor M.N."/>
            <person name="Hua S.X."/>
        </authorList>
    </citation>
    <scope>NUCLEOTIDE SEQUENCE [LARGE SCALE GENOMIC DNA]</scope>
    <source>
        <strain evidence="2 3">Zn</strain>
    </source>
</reference>
<feature type="region of interest" description="Disordered" evidence="1">
    <location>
        <begin position="115"/>
        <end position="138"/>
    </location>
</feature>
<dbReference type="Proteomes" id="UP000054321">
    <property type="component" value="Unassembled WGS sequence"/>
</dbReference>
<organism evidence="2 3">
    <name type="scientific">Oidiodendron maius (strain Zn)</name>
    <dbReference type="NCBI Taxonomy" id="913774"/>
    <lineage>
        <taxon>Eukaryota</taxon>
        <taxon>Fungi</taxon>
        <taxon>Dikarya</taxon>
        <taxon>Ascomycota</taxon>
        <taxon>Pezizomycotina</taxon>
        <taxon>Leotiomycetes</taxon>
        <taxon>Leotiomycetes incertae sedis</taxon>
        <taxon>Myxotrichaceae</taxon>
        <taxon>Oidiodendron</taxon>
    </lineage>
</organism>
<feature type="compositionally biased region" description="Basic and acidic residues" evidence="1">
    <location>
        <begin position="241"/>
        <end position="252"/>
    </location>
</feature>
<feature type="compositionally biased region" description="Basic and acidic residues" evidence="1">
    <location>
        <begin position="223"/>
        <end position="235"/>
    </location>
</feature>
<dbReference type="HOGENOM" id="CLU_1103081_0_0_1"/>
<gene>
    <name evidence="2" type="ORF">OIDMADRAFT_146663</name>
</gene>
<dbReference type="EMBL" id="KN832879">
    <property type="protein sequence ID" value="KIM98993.1"/>
    <property type="molecule type" value="Genomic_DNA"/>
</dbReference>
<dbReference type="InParanoid" id="A0A0C3CIV3"/>
<proteinExistence type="predicted"/>
<sequence>MPLARTAQPGHAAPIEEQFSLAPAIFTLFPGFPRDPPPIETTEKLEKIIENLDKQHNAVKKNMLYLIEKRADDVVKKVESELAAIGDAEVPRQQNDQVKQDIQNMIRRTRVLAKDDTPPGRYEIKSDTFQDSEPSLLPSEDQDVEMANTAPRTESSIRAQATYELRDLVMRGASEMEIYEAHAEETTKRYKEALERRKGRAKLATPSFGNPSAVPPRGILVNKNRDKPIDKDLKKKTATFETHEDMARRGST</sequence>
<evidence type="ECO:0000313" key="3">
    <source>
        <dbReference type="Proteomes" id="UP000054321"/>
    </source>
</evidence>
<evidence type="ECO:0000313" key="2">
    <source>
        <dbReference type="EMBL" id="KIM98993.1"/>
    </source>
</evidence>
<dbReference type="AlphaFoldDB" id="A0A0C3CIV3"/>
<feature type="region of interest" description="Disordered" evidence="1">
    <location>
        <begin position="198"/>
        <end position="252"/>
    </location>
</feature>
<evidence type="ECO:0000256" key="1">
    <source>
        <dbReference type="SAM" id="MobiDB-lite"/>
    </source>
</evidence>
<keyword evidence="3" id="KW-1185">Reference proteome</keyword>
<dbReference type="OrthoDB" id="3541874at2759"/>
<name>A0A0C3CIV3_OIDMZ</name>